<proteinExistence type="predicted"/>
<dbReference type="EMBL" id="JACHHY010000002">
    <property type="protein sequence ID" value="MBB5017049.1"/>
    <property type="molecule type" value="Genomic_DNA"/>
</dbReference>
<dbReference type="Proteomes" id="UP000575898">
    <property type="component" value="Unassembled WGS sequence"/>
</dbReference>
<evidence type="ECO:0000313" key="3">
    <source>
        <dbReference type="EMBL" id="MBB5017049.1"/>
    </source>
</evidence>
<gene>
    <name evidence="3" type="ORF">HNQ59_000311</name>
</gene>
<dbReference type="PANTHER" id="PTHR46333:SF2">
    <property type="entry name" value="CYTOKINESIS PROTEIN 3"/>
    <property type="match status" value="1"/>
</dbReference>
<sequence length="477" mass="53594">MVSTDRPTIRFNAGSQTMPVQPGHHCEEPSALRSRYSFRHGFAWCRWCGVGLVALVASSALWAASPFADRDFSQIDQYVLAAPTPTMESPETLAHYLSQGARDDVDRARAIFRWLAENIEYDTDGFFSGHYGDLKPASVLKRRKTVCSGYTNLFTALAKLMGLNVTTIRGYAKDVAHSDGEPFEDANHDWIGIQLGDHWYLIEPTWGAGGLDDAGRFRRQFSPQYFLIEPADLADTHFAQEPRWRAPGQTTLAEFVKRIRPFAAYYQYQLGNISALDYRIQVDCSGWRVTLTTPEDVYLTTSLEQGDQHFEQQTFIQRLGGRHHILVNAPQAGEYLLRIFAKRKHEAGHQFTQALRYRLVFAQGSPFLFPVHFVTLREHAGTLISPLRSDLTLHDTVDFAIGLPTAREVSVATGNSPWVKLTRRAHGVYEGKAKISGTTLLLAKFNDSDDQYYNLASFTATSQVQPTGFTTCQPGQE</sequence>
<keyword evidence="1" id="KW-0812">Transmembrane</keyword>
<accession>A0A840MIM7</accession>
<dbReference type="Gene3D" id="3.10.620.30">
    <property type="match status" value="1"/>
</dbReference>
<dbReference type="InterPro" id="IPR052557">
    <property type="entry name" value="CAP/Cytokinesis_protein"/>
</dbReference>
<dbReference type="InterPro" id="IPR002931">
    <property type="entry name" value="Transglutaminase-like"/>
</dbReference>
<dbReference type="InterPro" id="IPR038765">
    <property type="entry name" value="Papain-like_cys_pep_sf"/>
</dbReference>
<dbReference type="GO" id="GO:0005737">
    <property type="term" value="C:cytoplasm"/>
    <property type="evidence" value="ECO:0007669"/>
    <property type="project" value="TreeGrafter"/>
</dbReference>
<evidence type="ECO:0000256" key="1">
    <source>
        <dbReference type="SAM" id="Phobius"/>
    </source>
</evidence>
<reference evidence="3 4" key="1">
    <citation type="submission" date="2020-08" db="EMBL/GenBank/DDBJ databases">
        <title>Genomic Encyclopedia of Type Strains, Phase IV (KMG-IV): sequencing the most valuable type-strain genomes for metagenomic binning, comparative biology and taxonomic classification.</title>
        <authorList>
            <person name="Goeker M."/>
        </authorList>
    </citation>
    <scope>NUCLEOTIDE SEQUENCE [LARGE SCALE GENOMIC DNA]</scope>
    <source>
        <strain evidence="3 4">DSM 27165</strain>
    </source>
</reference>
<name>A0A840MIM7_9PROT</name>
<evidence type="ECO:0000259" key="2">
    <source>
        <dbReference type="SMART" id="SM00460"/>
    </source>
</evidence>
<comment type="caution">
    <text evidence="3">The sequence shown here is derived from an EMBL/GenBank/DDBJ whole genome shotgun (WGS) entry which is preliminary data.</text>
</comment>
<dbReference type="PANTHER" id="PTHR46333">
    <property type="entry name" value="CYTOKINESIS PROTEIN 3"/>
    <property type="match status" value="1"/>
</dbReference>
<dbReference type="AlphaFoldDB" id="A0A840MIM7"/>
<keyword evidence="1" id="KW-0472">Membrane</keyword>
<dbReference type="SMART" id="SM00460">
    <property type="entry name" value="TGc"/>
    <property type="match status" value="1"/>
</dbReference>
<protein>
    <recommendedName>
        <fullName evidence="2">Transglutaminase-like domain-containing protein</fullName>
    </recommendedName>
</protein>
<dbReference type="RefSeq" id="WP_184034264.1">
    <property type="nucleotide sequence ID" value="NZ_JACHHY010000002.1"/>
</dbReference>
<keyword evidence="1" id="KW-1133">Transmembrane helix</keyword>
<dbReference type="Pfam" id="PF23265">
    <property type="entry name" value="Ig-like_KY"/>
    <property type="match status" value="1"/>
</dbReference>
<feature type="domain" description="Transglutaminase-like" evidence="2">
    <location>
        <begin position="139"/>
        <end position="206"/>
    </location>
</feature>
<dbReference type="SUPFAM" id="SSF54001">
    <property type="entry name" value="Cysteine proteinases"/>
    <property type="match status" value="1"/>
</dbReference>
<dbReference type="InterPro" id="IPR056564">
    <property type="entry name" value="Ig-like_KY"/>
</dbReference>
<dbReference type="Pfam" id="PF01841">
    <property type="entry name" value="Transglut_core"/>
    <property type="match status" value="1"/>
</dbReference>
<keyword evidence="4" id="KW-1185">Reference proteome</keyword>
<organism evidence="3 4">
    <name type="scientific">Chitinivorax tropicus</name>
    <dbReference type="NCBI Taxonomy" id="714531"/>
    <lineage>
        <taxon>Bacteria</taxon>
        <taxon>Pseudomonadati</taxon>
        <taxon>Pseudomonadota</taxon>
        <taxon>Betaproteobacteria</taxon>
        <taxon>Chitinivorax</taxon>
    </lineage>
</organism>
<evidence type="ECO:0000313" key="4">
    <source>
        <dbReference type="Proteomes" id="UP000575898"/>
    </source>
</evidence>
<feature type="transmembrane region" description="Helical" evidence="1">
    <location>
        <begin position="43"/>
        <end position="64"/>
    </location>
</feature>